<accession>A0ABQ5YH88</accession>
<evidence type="ECO:0000313" key="4">
    <source>
        <dbReference type="EMBL" id="GLR14370.1"/>
    </source>
</evidence>
<organism evidence="4 5">
    <name type="scientific">Chitinimonas prasina</name>
    <dbReference type="NCBI Taxonomy" id="1434937"/>
    <lineage>
        <taxon>Bacteria</taxon>
        <taxon>Pseudomonadati</taxon>
        <taxon>Pseudomonadota</taxon>
        <taxon>Betaproteobacteria</taxon>
        <taxon>Neisseriales</taxon>
        <taxon>Chitinibacteraceae</taxon>
        <taxon>Chitinimonas</taxon>
    </lineage>
</organism>
<evidence type="ECO:0000313" key="5">
    <source>
        <dbReference type="Proteomes" id="UP001156706"/>
    </source>
</evidence>
<dbReference type="SUPFAM" id="SSF51735">
    <property type="entry name" value="NAD(P)-binding Rossmann-fold domains"/>
    <property type="match status" value="1"/>
</dbReference>
<protein>
    <submittedName>
        <fullName evidence="4">Short-chain dehydrogenase</fullName>
    </submittedName>
</protein>
<dbReference type="PIRSF" id="PIRSF000126">
    <property type="entry name" value="11-beta-HSD1"/>
    <property type="match status" value="1"/>
</dbReference>
<name>A0ABQ5YH88_9NEIS</name>
<gene>
    <name evidence="4" type="ORF">GCM10007907_31600</name>
</gene>
<dbReference type="PRINTS" id="PR00081">
    <property type="entry name" value="GDHRDH"/>
</dbReference>
<dbReference type="CDD" id="cd05233">
    <property type="entry name" value="SDR_c"/>
    <property type="match status" value="1"/>
</dbReference>
<dbReference type="Pfam" id="PF00106">
    <property type="entry name" value="adh_short"/>
    <property type="match status" value="1"/>
</dbReference>
<dbReference type="InterPro" id="IPR002347">
    <property type="entry name" value="SDR_fam"/>
</dbReference>
<dbReference type="EMBL" id="BSOG01000004">
    <property type="protein sequence ID" value="GLR14370.1"/>
    <property type="molecule type" value="Genomic_DNA"/>
</dbReference>
<evidence type="ECO:0000256" key="2">
    <source>
        <dbReference type="ARBA" id="ARBA00023002"/>
    </source>
</evidence>
<comment type="caution">
    <text evidence="4">The sequence shown here is derived from an EMBL/GenBank/DDBJ whole genome shotgun (WGS) entry which is preliminary data.</text>
</comment>
<keyword evidence="2" id="KW-0560">Oxidoreductase</keyword>
<dbReference type="RefSeq" id="WP_284197443.1">
    <property type="nucleotide sequence ID" value="NZ_BSOG01000004.1"/>
</dbReference>
<dbReference type="InterPro" id="IPR020904">
    <property type="entry name" value="Sc_DH/Rdtase_CS"/>
</dbReference>
<dbReference type="Proteomes" id="UP001156706">
    <property type="component" value="Unassembled WGS sequence"/>
</dbReference>
<dbReference type="PANTHER" id="PTHR44196:SF2">
    <property type="entry name" value="SHORT-CHAIN DEHYDROGENASE-RELATED"/>
    <property type="match status" value="1"/>
</dbReference>
<dbReference type="PROSITE" id="PS00061">
    <property type="entry name" value="ADH_SHORT"/>
    <property type="match status" value="1"/>
</dbReference>
<evidence type="ECO:0000256" key="1">
    <source>
        <dbReference type="ARBA" id="ARBA00006484"/>
    </source>
</evidence>
<dbReference type="PANTHER" id="PTHR44196">
    <property type="entry name" value="DEHYDROGENASE/REDUCTASE SDR FAMILY MEMBER 7B"/>
    <property type="match status" value="1"/>
</dbReference>
<dbReference type="PRINTS" id="PR00080">
    <property type="entry name" value="SDRFAMILY"/>
</dbReference>
<comment type="similarity">
    <text evidence="1 3">Belongs to the short-chain dehydrogenases/reductases (SDR) family.</text>
</comment>
<keyword evidence="5" id="KW-1185">Reference proteome</keyword>
<reference evidence="5" key="1">
    <citation type="journal article" date="2019" name="Int. J. Syst. Evol. Microbiol.">
        <title>The Global Catalogue of Microorganisms (GCM) 10K type strain sequencing project: providing services to taxonomists for standard genome sequencing and annotation.</title>
        <authorList>
            <consortium name="The Broad Institute Genomics Platform"/>
            <consortium name="The Broad Institute Genome Sequencing Center for Infectious Disease"/>
            <person name="Wu L."/>
            <person name="Ma J."/>
        </authorList>
    </citation>
    <scope>NUCLEOTIDE SEQUENCE [LARGE SCALE GENOMIC DNA]</scope>
    <source>
        <strain evidence="5">NBRC 110044</strain>
    </source>
</reference>
<dbReference type="InterPro" id="IPR036291">
    <property type="entry name" value="NAD(P)-bd_dom_sf"/>
</dbReference>
<dbReference type="Gene3D" id="3.40.50.720">
    <property type="entry name" value="NAD(P)-binding Rossmann-like Domain"/>
    <property type="match status" value="1"/>
</dbReference>
<sequence length="261" mass="27476">MDNIKGKWALVTGASSGFGMDFATALAERGANLILTARRTEPMEKLAASLRALHGIEVVVEAADLAAPGAGTALKAQLDCHGLAVDVLINNAGFGVYGQFVDQPLGKTLEMLQLNVVSLTELTHVFAADMVKRGGGHILLVASIGGYQATPTYAAYAASKAYVLLFGEALHTELAPSKVKVSVLSPGVTATSFLAVSGQQTTPYQRLLMMQSRPVVDIGLKALFNGTASVIPGVGNKLTIFSNRFAPRSLQSRVAYQLMKN</sequence>
<evidence type="ECO:0000256" key="3">
    <source>
        <dbReference type="RuleBase" id="RU000363"/>
    </source>
</evidence>
<proteinExistence type="inferred from homology"/>